<name>A0A367R0P2_NOSPU</name>
<dbReference type="SUPFAM" id="SSF52402">
    <property type="entry name" value="Adenine nucleotide alpha hydrolases-like"/>
    <property type="match status" value="1"/>
</dbReference>
<organism evidence="1 2">
    <name type="scientific">Nostoc punctiforme NIES-2108</name>
    <dbReference type="NCBI Taxonomy" id="1356359"/>
    <lineage>
        <taxon>Bacteria</taxon>
        <taxon>Bacillati</taxon>
        <taxon>Cyanobacteriota</taxon>
        <taxon>Cyanophyceae</taxon>
        <taxon>Nostocales</taxon>
        <taxon>Nostocaceae</taxon>
        <taxon>Nostoc</taxon>
    </lineage>
</organism>
<dbReference type="AlphaFoldDB" id="A0A367R0P2"/>
<dbReference type="EMBL" id="LXQE01000196">
    <property type="protein sequence ID" value="RCJ29521.1"/>
    <property type="molecule type" value="Genomic_DNA"/>
</dbReference>
<sequence length="484" mass="55127">MNYRPLIQQKLNNSDYSDYILHFEPIVNSNGSVHFIDHSQCNNFTIGINVDDTEFKYRVKEEFPAIVADLIDLSVAIHTSDRLAPQNLNGKQRRLYVVLPVRHPELLSAEPFRTKLDDLLKWATDSEWVFDFQRRIATERLVEHPSLPIAPQGSEVALWSGGLDALAGLYTRFRMYPEKRFLLFGTGSNDSVYARQERVATEIKSIFPGRSNLFRVPIRFDDSRVQRKNKLSRARGVVFTLLGAACAHLMGQKVLYLYENGIGAINLPYRESAVGLDHSRSVHPLTLFMVGDVISELLGEEFQVHNPFLFWTKAEMCKALAKDWRNDLPPLSMSCDSPHRQKPIQCGYCSSCLLRRQALAAASIEDKTRYVVLHGERPVKNPSLYFLNMLAQVHTLRCLLSISDEPSLQWKALTGKFPVLDDIVDRSAVAENLVPADMRSHLIKLYQNYVSEWDAVELEISDGLLNKHSNQQEYSKYVVSAQQG</sequence>
<reference evidence="1 2" key="1">
    <citation type="submission" date="2016-04" db="EMBL/GenBank/DDBJ databases">
        <authorList>
            <person name="Evans L.H."/>
            <person name="Alamgir A."/>
            <person name="Owens N."/>
            <person name="Weber N.D."/>
            <person name="Virtaneva K."/>
            <person name="Barbian K."/>
            <person name="Babar A."/>
            <person name="Rosenke K."/>
        </authorList>
    </citation>
    <scope>NUCLEOTIDE SEQUENCE [LARGE SCALE GENOMIC DNA]</scope>
    <source>
        <strain evidence="1">NIES-2108</strain>
    </source>
</reference>
<dbReference type="InterPro" id="IPR014729">
    <property type="entry name" value="Rossmann-like_a/b/a_fold"/>
</dbReference>
<dbReference type="Gene3D" id="3.40.50.620">
    <property type="entry name" value="HUPs"/>
    <property type="match status" value="1"/>
</dbReference>
<protein>
    <recommendedName>
        <fullName evidence="3">7-cyano-7-deazaguanine synthase</fullName>
    </recommendedName>
</protein>
<proteinExistence type="predicted"/>
<dbReference type="Proteomes" id="UP000252085">
    <property type="component" value="Unassembled WGS sequence"/>
</dbReference>
<accession>A0A367R0P2</accession>
<evidence type="ECO:0000313" key="1">
    <source>
        <dbReference type="EMBL" id="RCJ29521.1"/>
    </source>
</evidence>
<gene>
    <name evidence="1" type="ORF">A6769_35300</name>
</gene>
<comment type="caution">
    <text evidence="1">The sequence shown here is derived from an EMBL/GenBank/DDBJ whole genome shotgun (WGS) entry which is preliminary data.</text>
</comment>
<dbReference type="Pfam" id="PF06508">
    <property type="entry name" value="QueC"/>
    <property type="match status" value="1"/>
</dbReference>
<dbReference type="InterPro" id="IPR018317">
    <property type="entry name" value="QueC"/>
</dbReference>
<evidence type="ECO:0008006" key="3">
    <source>
        <dbReference type="Google" id="ProtNLM"/>
    </source>
</evidence>
<evidence type="ECO:0000313" key="2">
    <source>
        <dbReference type="Proteomes" id="UP000252085"/>
    </source>
</evidence>